<name>A0AA43QP47_9LECA</name>
<reference evidence="3" key="1">
    <citation type="journal article" date="2023" name="Genome Biol. Evol.">
        <title>First Whole Genome Sequence and Flow Cytometry Genome Size Data for the Lichen-Forming Fungus Ramalina farinacea (Ascomycota).</title>
        <authorList>
            <person name="Llewellyn T."/>
            <person name="Mian S."/>
            <person name="Hill R."/>
            <person name="Leitch I.J."/>
            <person name="Gaya E."/>
        </authorList>
    </citation>
    <scope>NUCLEOTIDE SEQUENCE</scope>
    <source>
        <strain evidence="3">LIQ254RAFAR</strain>
    </source>
</reference>
<dbReference type="Pfam" id="PF00931">
    <property type="entry name" value="NB-ARC"/>
    <property type="match status" value="1"/>
</dbReference>
<dbReference type="InterPro" id="IPR053137">
    <property type="entry name" value="NLR-like"/>
</dbReference>
<dbReference type="Proteomes" id="UP001161017">
    <property type="component" value="Unassembled WGS sequence"/>
</dbReference>
<dbReference type="InterPro" id="IPR011990">
    <property type="entry name" value="TPR-like_helical_dom_sf"/>
</dbReference>
<evidence type="ECO:0000313" key="3">
    <source>
        <dbReference type="EMBL" id="MDI1490032.1"/>
    </source>
</evidence>
<sequence>MSGAESLAILSITANVIAVASFTVKVLNVAKGFGNDVRELPGFLGAAATVLPVISTTFARTQRHIESGHFDEDACSALVPLYRQAKEKLGQLEAIFKHAVPEIDESRPERVWKAMKTIRKEKEIKEIVEALGRIATHCTHFLVGENLDPTKSFIERSALSSKLRDSLRGDSESDAAEPTLVVVHGLGGAGKSQLVLDHVKKHRQHYTATFWIEAGNTQSIERDFNQIYRIMYNLQGVPSDKLPNLEEVIASVKSWFLRRDGKWLIVFDEMDSLFEEGNSTANDFHTWLPATKDVHVIMTTRDSRAADLTILKAIEVDCMVREEASALFKTCAGLMTNQEDYHVYEIVEELGFFALAVSLAGFYVKQTPWLSSDLARYLPQYRQKRKEILSEKPRQAVHYYKESVLTTWETSFSAVQARSPNAANLFLLVSWLNPIDVFEELFNGVFTPPDKMDYREANTLKQFQSILWLTKENIDMHSVSTCFRYLQDYSLVRWEPTQCSYRIHTLVQAWAQDRLDSKSQKEFITLAVALMTVAIYLKPRDFRLRERLVSHMDHVSHTIFGRLAGQHVDTDLLDCLHEVGDLFYDIGRNELVKTVRHFEAEISSSLYGELDPRCLKAKSNLARSLAYCGFFREGSELYEETLKLQYQVLGKDHEDSLCSLDRLAELFLRSGNDEVAVKLQTLALQRWQGRHIECNNEILEAKSCLASYLRIYGDLDGASALSEEVLTARSQGREVDEKRLLDAMEDRANIYARAGFFETAYSMSMEVLTRREELLGELHRKTLDTMSFTAEVLGGMGRKAEQEKMSLVVLDRSKQSRGDIHPKTLFHLFELARCLDSSGDCRRALTPYTEFIVFSYHFRDEEQYHYPCMQNTLTDVLRGCGDYHYFVEILQEAHCRLSSLRDTEYSVLLNILSNLVDQLEARGDPLAAIALAQQFQDSMQREWGEGHSRNLFALGRLVTTLSRNDQWAEAQQKQERILETQSKPIDPSHPYIIKDNALLVLILGKQRKLKEAELLQRQVLKSCIADLRSMKASAYT</sequence>
<dbReference type="InterPro" id="IPR002182">
    <property type="entry name" value="NB-ARC"/>
</dbReference>
<accession>A0AA43QP47</accession>
<dbReference type="SUPFAM" id="SSF48452">
    <property type="entry name" value="TPR-like"/>
    <property type="match status" value="2"/>
</dbReference>
<evidence type="ECO:0000313" key="4">
    <source>
        <dbReference type="Proteomes" id="UP001161017"/>
    </source>
</evidence>
<protein>
    <submittedName>
        <fullName evidence="3">Uncharacterized protein</fullName>
    </submittedName>
</protein>
<proteinExistence type="predicted"/>
<comment type="caution">
    <text evidence="3">The sequence shown here is derived from an EMBL/GenBank/DDBJ whole genome shotgun (WGS) entry which is preliminary data.</text>
</comment>
<dbReference type="PANTHER" id="PTHR46082">
    <property type="entry name" value="ATP/GTP-BINDING PROTEIN-RELATED"/>
    <property type="match status" value="1"/>
</dbReference>
<evidence type="ECO:0000259" key="1">
    <source>
        <dbReference type="Pfam" id="PF00931"/>
    </source>
</evidence>
<dbReference type="PANTHER" id="PTHR46082:SF6">
    <property type="entry name" value="AAA+ ATPASE DOMAIN-CONTAINING PROTEIN-RELATED"/>
    <property type="match status" value="1"/>
</dbReference>
<organism evidence="3 4">
    <name type="scientific">Ramalina farinacea</name>
    <dbReference type="NCBI Taxonomy" id="258253"/>
    <lineage>
        <taxon>Eukaryota</taxon>
        <taxon>Fungi</taxon>
        <taxon>Dikarya</taxon>
        <taxon>Ascomycota</taxon>
        <taxon>Pezizomycotina</taxon>
        <taxon>Lecanoromycetes</taxon>
        <taxon>OSLEUM clade</taxon>
        <taxon>Lecanoromycetidae</taxon>
        <taxon>Lecanorales</taxon>
        <taxon>Lecanorineae</taxon>
        <taxon>Ramalinaceae</taxon>
        <taxon>Ramalina</taxon>
    </lineage>
</organism>
<dbReference type="Pfam" id="PF17107">
    <property type="entry name" value="SesA"/>
    <property type="match status" value="1"/>
</dbReference>
<dbReference type="Gene3D" id="1.25.40.10">
    <property type="entry name" value="Tetratricopeptide repeat domain"/>
    <property type="match status" value="3"/>
</dbReference>
<dbReference type="EMBL" id="JAPUFD010000011">
    <property type="protein sequence ID" value="MDI1490032.1"/>
    <property type="molecule type" value="Genomic_DNA"/>
</dbReference>
<dbReference type="InterPro" id="IPR027417">
    <property type="entry name" value="P-loop_NTPase"/>
</dbReference>
<evidence type="ECO:0000259" key="2">
    <source>
        <dbReference type="Pfam" id="PF17107"/>
    </source>
</evidence>
<dbReference type="InterPro" id="IPR031352">
    <property type="entry name" value="SesA"/>
</dbReference>
<keyword evidence="4" id="KW-1185">Reference proteome</keyword>
<feature type="domain" description="NACHT-NTPase and P-loop NTPases N-terminal" evidence="2">
    <location>
        <begin position="14"/>
        <end position="131"/>
    </location>
</feature>
<dbReference type="Gene3D" id="3.40.50.300">
    <property type="entry name" value="P-loop containing nucleotide triphosphate hydrolases"/>
    <property type="match status" value="1"/>
</dbReference>
<feature type="domain" description="NB-ARC" evidence="1">
    <location>
        <begin position="176"/>
        <end position="333"/>
    </location>
</feature>
<dbReference type="SUPFAM" id="SSF52540">
    <property type="entry name" value="P-loop containing nucleoside triphosphate hydrolases"/>
    <property type="match status" value="1"/>
</dbReference>
<dbReference type="AlphaFoldDB" id="A0AA43QP47"/>
<gene>
    <name evidence="3" type="ORF">OHK93_001231</name>
</gene>
<dbReference type="Pfam" id="PF13424">
    <property type="entry name" value="TPR_12"/>
    <property type="match status" value="1"/>
</dbReference>
<dbReference type="GO" id="GO:0043531">
    <property type="term" value="F:ADP binding"/>
    <property type="evidence" value="ECO:0007669"/>
    <property type="project" value="InterPro"/>
</dbReference>